<dbReference type="Pfam" id="PF14023">
    <property type="entry name" value="Bestrophin-like"/>
    <property type="match status" value="1"/>
</dbReference>
<reference evidence="3" key="1">
    <citation type="submission" date="2016-03" db="EMBL/GenBank/DDBJ databases">
        <title>Flavobacterium columnare strain B185, complete genome.</title>
        <authorList>
            <person name="Sundberg L.-R."/>
            <person name="Papponen P."/>
            <person name="Laanto E."/>
        </authorList>
    </citation>
    <scope>NUCLEOTIDE SEQUENCE [LARGE SCALE GENOMIC DNA]</scope>
    <source>
        <strain evidence="3">B185</strain>
    </source>
</reference>
<keyword evidence="1" id="KW-1133">Transmembrane helix</keyword>
<feature type="transmembrane region" description="Helical" evidence="1">
    <location>
        <begin position="201"/>
        <end position="221"/>
    </location>
</feature>
<proteinExistence type="predicted"/>
<keyword evidence="1" id="KW-0472">Membrane</keyword>
<gene>
    <name evidence="2" type="ORF">UN65_00220</name>
</gene>
<feature type="transmembrane region" description="Helical" evidence="1">
    <location>
        <begin position="173"/>
        <end position="195"/>
    </location>
</feature>
<feature type="transmembrane region" description="Helical" evidence="1">
    <location>
        <begin position="12"/>
        <end position="32"/>
    </location>
</feature>
<dbReference type="EMBL" id="CP010992">
    <property type="protein sequence ID" value="AMO18993.1"/>
    <property type="molecule type" value="Genomic_DNA"/>
</dbReference>
<evidence type="ECO:0000313" key="3">
    <source>
        <dbReference type="Proteomes" id="UP000304840"/>
    </source>
</evidence>
<dbReference type="AlphaFoldDB" id="A0AAI8CE54"/>
<keyword evidence="1" id="KW-0812">Transmembrane</keyword>
<dbReference type="Proteomes" id="UP000304840">
    <property type="component" value="Chromosome"/>
</dbReference>
<protein>
    <recommendedName>
        <fullName evidence="4">DUF4239 domain-containing protein</fullName>
    </recommendedName>
</protein>
<evidence type="ECO:0000313" key="2">
    <source>
        <dbReference type="EMBL" id="AMO18993.1"/>
    </source>
</evidence>
<dbReference type="RefSeq" id="WP_014165149.1">
    <property type="nucleotide sequence ID" value="NZ_CP010992.1"/>
</dbReference>
<accession>A0AAI8CE54</accession>
<sequence length="256" mass="29530">MKNLALKWKIAFKIFPIILIVGIFKLLSHYYNFELMELNALFTSLVAGTIFLIGFLISGVLSDYKESEKLPTELVCSMRTLQDDTLTISKSKNSEAAKNFLEYQKELPRFIKKWLYKTESTSSLLAYISSINDHLVNLEKEEIQANYIIKMKNEQNQLRKTIMRMDTIRDTDFAVSAYAIVEAMAFLTSIGLIIIKIEPFLAAMFLTVLITFLIWYMLFLIKDLDNPFDYVENGETGTEISLKPLHDFIAEFKHSA</sequence>
<evidence type="ECO:0000256" key="1">
    <source>
        <dbReference type="SAM" id="Phobius"/>
    </source>
</evidence>
<organism evidence="2 3">
    <name type="scientific">Flavobacterium columnare</name>
    <dbReference type="NCBI Taxonomy" id="996"/>
    <lineage>
        <taxon>Bacteria</taxon>
        <taxon>Pseudomonadati</taxon>
        <taxon>Bacteroidota</taxon>
        <taxon>Flavobacteriia</taxon>
        <taxon>Flavobacteriales</taxon>
        <taxon>Flavobacteriaceae</taxon>
        <taxon>Flavobacterium</taxon>
    </lineage>
</organism>
<evidence type="ECO:0008006" key="4">
    <source>
        <dbReference type="Google" id="ProtNLM"/>
    </source>
</evidence>
<reference evidence="2 3" key="2">
    <citation type="submission" date="2019-05" db="EMBL/GenBank/DDBJ databases">
        <authorList>
            <person name="Ravantti J.J."/>
        </authorList>
    </citation>
    <scope>NUCLEOTIDE SEQUENCE [LARGE SCALE GENOMIC DNA]</scope>
    <source>
        <strain evidence="2 3">B185</strain>
    </source>
</reference>
<name>A0AAI8CE54_9FLAO</name>
<dbReference type="InterPro" id="IPR025333">
    <property type="entry name" value="DUF4239"/>
</dbReference>
<feature type="transmembrane region" description="Helical" evidence="1">
    <location>
        <begin position="38"/>
        <end position="61"/>
    </location>
</feature>